<evidence type="ECO:0000256" key="1">
    <source>
        <dbReference type="SAM" id="Phobius"/>
    </source>
</evidence>
<organism evidence="2 3">
    <name type="scientific">Marinitoga aeolica</name>
    <dbReference type="NCBI Taxonomy" id="2809031"/>
    <lineage>
        <taxon>Bacteria</taxon>
        <taxon>Thermotogati</taxon>
        <taxon>Thermotogota</taxon>
        <taxon>Thermotogae</taxon>
        <taxon>Petrotogales</taxon>
        <taxon>Petrotogaceae</taxon>
        <taxon>Marinitoga</taxon>
    </lineage>
</organism>
<evidence type="ECO:0000313" key="3">
    <source>
        <dbReference type="Proteomes" id="UP001232493"/>
    </source>
</evidence>
<dbReference type="Proteomes" id="UP001232493">
    <property type="component" value="Chromosome"/>
</dbReference>
<feature type="transmembrane region" description="Helical" evidence="1">
    <location>
        <begin position="105"/>
        <end position="125"/>
    </location>
</feature>
<keyword evidence="3" id="KW-1185">Reference proteome</keyword>
<gene>
    <name evidence="2" type="ORF">JRV97_11285</name>
</gene>
<name>A0ABY8PQN2_9BACT</name>
<feature type="transmembrane region" description="Helical" evidence="1">
    <location>
        <begin position="58"/>
        <end position="77"/>
    </location>
</feature>
<keyword evidence="1" id="KW-0472">Membrane</keyword>
<proteinExistence type="predicted"/>
<sequence length="247" mass="29180">MIKAEIQKIKKDKFFIASLIIYYFFSTIRAKGIVYMIARGYYGKPSISIIAAKYFGSMWNFMGLIQLIAIILGIKILHEITESRLYTYIFMENTRLKFYIKKSISLFWITTLYSIYNLIILTYYYMIVIGKPDTKGMSLTIVAYLNYEIAILFTALLGMMIYVIVKNNLFSIIISLFVIYSYFLLPVQNKIYHPLNFVYIMTRKLISSKGIEFIMYLSLWKIIIPLLMATTVFIIGYLFFRKYEPKY</sequence>
<feature type="transmembrane region" description="Helical" evidence="1">
    <location>
        <begin position="14"/>
        <end position="38"/>
    </location>
</feature>
<dbReference type="EMBL" id="CP069362">
    <property type="protein sequence ID" value="WGS64921.1"/>
    <property type="molecule type" value="Genomic_DNA"/>
</dbReference>
<evidence type="ECO:0008006" key="4">
    <source>
        <dbReference type="Google" id="ProtNLM"/>
    </source>
</evidence>
<feature type="transmembrane region" description="Helical" evidence="1">
    <location>
        <begin position="172"/>
        <end position="193"/>
    </location>
</feature>
<reference evidence="2 3" key="1">
    <citation type="submission" date="2021-02" db="EMBL/GenBank/DDBJ databases">
        <title>Characterization of Marinitoga sp. nov. str. BP5-C20A.</title>
        <authorList>
            <person name="Erauso G."/>
            <person name="Postec A."/>
        </authorList>
    </citation>
    <scope>NUCLEOTIDE SEQUENCE [LARGE SCALE GENOMIC DNA]</scope>
    <source>
        <strain evidence="2 3">BP5-C20A</strain>
    </source>
</reference>
<keyword evidence="1" id="KW-1133">Transmembrane helix</keyword>
<feature type="transmembrane region" description="Helical" evidence="1">
    <location>
        <begin position="213"/>
        <end position="240"/>
    </location>
</feature>
<evidence type="ECO:0000313" key="2">
    <source>
        <dbReference type="EMBL" id="WGS64921.1"/>
    </source>
</evidence>
<dbReference type="RefSeq" id="WP_280998967.1">
    <property type="nucleotide sequence ID" value="NZ_CP069362.1"/>
</dbReference>
<protein>
    <recommendedName>
        <fullName evidence="4">ABC-2 family transporter protein</fullName>
    </recommendedName>
</protein>
<keyword evidence="1" id="KW-0812">Transmembrane</keyword>
<accession>A0ABY8PQN2</accession>
<feature type="transmembrane region" description="Helical" evidence="1">
    <location>
        <begin position="145"/>
        <end position="165"/>
    </location>
</feature>